<dbReference type="VEuPathDB" id="FungiDB:LCOR_00044.1"/>
<dbReference type="Gene3D" id="3.90.550.10">
    <property type="entry name" value="Spore Coat Polysaccharide Biosynthesis Protein SpsA, Chain A"/>
    <property type="match status" value="1"/>
</dbReference>
<protein>
    <submittedName>
        <fullName evidence="6">Glycosyltransferase family 15 protein</fullName>
    </submittedName>
</protein>
<keyword evidence="7" id="KW-1185">Reference proteome</keyword>
<dbReference type="GO" id="GO:0000026">
    <property type="term" value="F:alpha-1,2-mannosyltransferase activity"/>
    <property type="evidence" value="ECO:0007669"/>
    <property type="project" value="TreeGrafter"/>
</dbReference>
<dbReference type="GO" id="GO:0006487">
    <property type="term" value="P:protein N-linked glycosylation"/>
    <property type="evidence" value="ECO:0007669"/>
    <property type="project" value="TreeGrafter"/>
</dbReference>
<keyword evidence="5" id="KW-1133">Transmembrane helix</keyword>
<feature type="compositionally biased region" description="Low complexity" evidence="4">
    <location>
        <begin position="81"/>
        <end position="121"/>
    </location>
</feature>
<keyword evidence="5" id="KW-0472">Membrane</keyword>
<dbReference type="Pfam" id="PF01793">
    <property type="entry name" value="Glyco_transf_15"/>
    <property type="match status" value="1"/>
</dbReference>
<dbReference type="STRING" id="1263082.A0A068RH06"/>
<keyword evidence="5" id="KW-0812">Transmembrane</keyword>
<dbReference type="InterPro" id="IPR029044">
    <property type="entry name" value="Nucleotide-diphossugar_trans"/>
</dbReference>
<comment type="similarity">
    <text evidence="1">Belongs to the glycosyltransferase 15 family.</text>
</comment>
<reference evidence="6" key="1">
    <citation type="submission" date="2013-08" db="EMBL/GenBank/DDBJ databases">
        <title>Gene expansion shapes genome architecture in the human pathogen Lichtheimia corymbifera: an evolutionary genomics analysis in the ancient terrestrial Mucorales (Mucoromycotina).</title>
        <authorList>
            <person name="Schwartze V.U."/>
            <person name="Winter S."/>
            <person name="Shelest E."/>
            <person name="Marcet-Houben M."/>
            <person name="Horn F."/>
            <person name="Wehner S."/>
            <person name="Hoffmann K."/>
            <person name="Riege K."/>
            <person name="Sammeth M."/>
            <person name="Nowrousian M."/>
            <person name="Valiante V."/>
            <person name="Linde J."/>
            <person name="Jacobsen I.D."/>
            <person name="Marz M."/>
            <person name="Brakhage A.A."/>
            <person name="Gabaldon T."/>
            <person name="Bocker S."/>
            <person name="Voigt K."/>
        </authorList>
    </citation>
    <scope>NUCLEOTIDE SEQUENCE [LARGE SCALE GENOMIC DNA]</scope>
    <source>
        <strain evidence="6">FSU 9682</strain>
    </source>
</reference>
<dbReference type="FunFam" id="3.90.550.10:FF:000051">
    <property type="entry name" value="Alpha-1,2-mannosyltransferase (Ktr4)"/>
    <property type="match status" value="1"/>
</dbReference>
<feature type="active site" description="Nucleophile" evidence="3">
    <location>
        <position position="331"/>
    </location>
</feature>
<dbReference type="EMBL" id="CBTN010000001">
    <property type="protein sequence ID" value="CDH48246.1"/>
    <property type="molecule type" value="Genomic_DNA"/>
</dbReference>
<dbReference type="AlphaFoldDB" id="A0A068RH06"/>
<evidence type="ECO:0000256" key="2">
    <source>
        <dbReference type="ARBA" id="ARBA00022679"/>
    </source>
</evidence>
<keyword evidence="2" id="KW-0808">Transferase</keyword>
<evidence type="ECO:0000256" key="3">
    <source>
        <dbReference type="PIRSR" id="PIRSR018153-1"/>
    </source>
</evidence>
<gene>
    <name evidence="6" type="ORF">LCOR_00044.1</name>
</gene>
<dbReference type="PANTHER" id="PTHR31121">
    <property type="entry name" value="ALPHA-1,2 MANNOSYLTRANSFERASE KTR1"/>
    <property type="match status" value="1"/>
</dbReference>
<feature type="region of interest" description="Disordered" evidence="4">
    <location>
        <begin position="53"/>
        <end position="121"/>
    </location>
</feature>
<dbReference type="GO" id="GO:0005794">
    <property type="term" value="C:Golgi apparatus"/>
    <property type="evidence" value="ECO:0007669"/>
    <property type="project" value="TreeGrafter"/>
</dbReference>
<feature type="compositionally biased region" description="Polar residues" evidence="4">
    <location>
        <begin position="70"/>
        <end position="80"/>
    </location>
</feature>
<sequence>MRRNITAYLTILSALSIFYFGSLYLVSRTSSSNITTSVSSSCYSVMHDSNDLDTHSIQDKAPNSIHEDNQQQSPDHTNNTPPSISSGSTHHSPPSSSWSSSSKPALQNESSTQHITTNTTSTSKRANAVIVILCRNNELNAMRRTLREFEDRFNRQFQYPYVFLNDENFTDVFQDAIKQMTTAKVEFGVVPESMWSVPSWVNTNKMNEQLADYQARGILYGGSLSYRHMCRFNSGFFYRHPLLASYDYYWRVEPGVHFYCDLDYDPFVFMQQNNKLYSFTVALEEIPATIPTLWEHTLRFAHAQGLNTTLLRMFANEQEGYNLCHFWSNFEIASLNLWRDERYQQYFEYLDSTGNFFYERWGDAIVHSLATGLFLEKSQVHFFKDIGYKHDNFAHCIDDGAMGKCMCPEDTSNFDYAWGSCLPKWDAFPETGVSWDFRPNGDQIIDKDRITHHPEFISSL</sequence>
<comment type="caution">
    <text evidence="6">The sequence shown here is derived from an EMBL/GenBank/DDBJ whole genome shotgun (WGS) entry which is preliminary data.</text>
</comment>
<name>A0A068RH06_9FUNG</name>
<dbReference type="GO" id="GO:0016020">
    <property type="term" value="C:membrane"/>
    <property type="evidence" value="ECO:0007669"/>
    <property type="project" value="InterPro"/>
</dbReference>
<dbReference type="GO" id="GO:0000032">
    <property type="term" value="P:cell wall mannoprotein biosynthetic process"/>
    <property type="evidence" value="ECO:0007669"/>
    <property type="project" value="TreeGrafter"/>
</dbReference>
<dbReference type="Proteomes" id="UP000027586">
    <property type="component" value="Unassembled WGS sequence"/>
</dbReference>
<dbReference type="InterPro" id="IPR002685">
    <property type="entry name" value="Glyco_trans_15"/>
</dbReference>
<dbReference type="OrthoDB" id="439943at2759"/>
<dbReference type="PANTHER" id="PTHR31121:SF2">
    <property type="entry name" value="MANNOSYLTRANSFERASE KTR5-RELATED"/>
    <property type="match status" value="1"/>
</dbReference>
<proteinExistence type="inferred from homology"/>
<feature type="transmembrane region" description="Helical" evidence="5">
    <location>
        <begin position="7"/>
        <end position="26"/>
    </location>
</feature>
<dbReference type="SUPFAM" id="SSF53448">
    <property type="entry name" value="Nucleotide-diphospho-sugar transferases"/>
    <property type="match status" value="1"/>
</dbReference>
<accession>A0A068RH06</accession>
<evidence type="ECO:0000313" key="7">
    <source>
        <dbReference type="Proteomes" id="UP000027586"/>
    </source>
</evidence>
<evidence type="ECO:0000256" key="5">
    <source>
        <dbReference type="SAM" id="Phobius"/>
    </source>
</evidence>
<evidence type="ECO:0000256" key="4">
    <source>
        <dbReference type="SAM" id="MobiDB-lite"/>
    </source>
</evidence>
<evidence type="ECO:0000313" key="6">
    <source>
        <dbReference type="EMBL" id="CDH48246.1"/>
    </source>
</evidence>
<dbReference type="PIRSF" id="PIRSF018153">
    <property type="entry name" value="Glyco_trans_15"/>
    <property type="match status" value="1"/>
</dbReference>
<evidence type="ECO:0000256" key="1">
    <source>
        <dbReference type="ARBA" id="ARBA00007677"/>
    </source>
</evidence>
<organism evidence="6 7">
    <name type="scientific">Lichtheimia corymbifera JMRC:FSU:9682</name>
    <dbReference type="NCBI Taxonomy" id="1263082"/>
    <lineage>
        <taxon>Eukaryota</taxon>
        <taxon>Fungi</taxon>
        <taxon>Fungi incertae sedis</taxon>
        <taxon>Mucoromycota</taxon>
        <taxon>Mucoromycotina</taxon>
        <taxon>Mucoromycetes</taxon>
        <taxon>Mucorales</taxon>
        <taxon>Lichtheimiaceae</taxon>
        <taxon>Lichtheimia</taxon>
    </lineage>
</organism>